<reference evidence="1" key="1">
    <citation type="submission" date="2018-05" db="EMBL/GenBank/DDBJ databases">
        <authorList>
            <person name="Lanie J.A."/>
            <person name="Ng W.-L."/>
            <person name="Kazmierczak K.M."/>
            <person name="Andrzejewski T.M."/>
            <person name="Davidsen T.M."/>
            <person name="Wayne K.J."/>
            <person name="Tettelin H."/>
            <person name="Glass J.I."/>
            <person name="Rusch D."/>
            <person name="Podicherti R."/>
            <person name="Tsui H.-C.T."/>
            <person name="Winkler M.E."/>
        </authorList>
    </citation>
    <scope>NUCLEOTIDE SEQUENCE</scope>
</reference>
<dbReference type="AlphaFoldDB" id="A0A382CDU0"/>
<name>A0A382CDU0_9ZZZZ</name>
<evidence type="ECO:0000313" key="1">
    <source>
        <dbReference type="EMBL" id="SVB23851.1"/>
    </source>
</evidence>
<sequence length="135" mass="15474">MNKFTQHIPNFCDGFERKVFEFTDLDDLVKKLGKYTSSLVYDDGHLLSVSKDGTQWRVLGRVDNPVEGLAEWRGSPHTVVEIESMRGWGLDTFEPKLIGDSFTIYSKEDIKIYWGFRGTIMGELKDGRCFIGVDK</sequence>
<accession>A0A382CDU0</accession>
<gene>
    <name evidence="1" type="ORF">METZ01_LOCUS176705</name>
</gene>
<protein>
    <submittedName>
        <fullName evidence="1">Uncharacterized protein</fullName>
    </submittedName>
</protein>
<dbReference type="EMBL" id="UINC01033882">
    <property type="protein sequence ID" value="SVB23851.1"/>
    <property type="molecule type" value="Genomic_DNA"/>
</dbReference>
<organism evidence="1">
    <name type="scientific">marine metagenome</name>
    <dbReference type="NCBI Taxonomy" id="408172"/>
    <lineage>
        <taxon>unclassified sequences</taxon>
        <taxon>metagenomes</taxon>
        <taxon>ecological metagenomes</taxon>
    </lineage>
</organism>
<proteinExistence type="predicted"/>